<protein>
    <recommendedName>
        <fullName evidence="8">MIF4G domain-containing protein</fullName>
    </recommendedName>
</protein>
<dbReference type="GeneID" id="34520207"/>
<dbReference type="OrthoDB" id="27832at2759"/>
<gene>
    <name evidence="6" type="ORF">KUCA_T00002796001</name>
</gene>
<evidence type="ECO:0000256" key="3">
    <source>
        <dbReference type="SAM" id="Coils"/>
    </source>
</evidence>
<dbReference type="RefSeq" id="XP_022458819.1">
    <property type="nucleotide sequence ID" value="XM_022603078.1"/>
</dbReference>
<reference evidence="6" key="1">
    <citation type="submission" date="2013-12" db="EMBL/GenBank/DDBJ databases">
        <authorList>
            <person name="Genoscope - CEA"/>
        </authorList>
    </citation>
    <scope>NUCLEOTIDE SEQUENCE</scope>
    <source>
        <strain evidence="6">CBS 1993</strain>
    </source>
</reference>
<accession>W6MP19</accession>
<evidence type="ECO:0008006" key="8">
    <source>
        <dbReference type="Google" id="ProtNLM"/>
    </source>
</evidence>
<comment type="subcellular location">
    <subcellularLocation>
        <location evidence="1">Cytoplasm</location>
    </subcellularLocation>
</comment>
<evidence type="ECO:0000259" key="5">
    <source>
        <dbReference type="Pfam" id="PF04050"/>
    </source>
</evidence>
<dbReference type="GO" id="GO:0005737">
    <property type="term" value="C:cytoplasm"/>
    <property type="evidence" value="ECO:0007669"/>
    <property type="project" value="UniProtKB-SubCell"/>
</dbReference>
<dbReference type="InterPro" id="IPR039762">
    <property type="entry name" value="Nmd2/UPF2"/>
</dbReference>
<evidence type="ECO:0000313" key="6">
    <source>
        <dbReference type="EMBL" id="CDK26822.1"/>
    </source>
</evidence>
<dbReference type="GO" id="GO:0003723">
    <property type="term" value="F:RNA binding"/>
    <property type="evidence" value="ECO:0007669"/>
    <property type="project" value="InterPro"/>
</dbReference>
<dbReference type="Proteomes" id="UP000019384">
    <property type="component" value="Unassembled WGS sequence"/>
</dbReference>
<keyword evidence="2" id="KW-0963">Cytoplasm</keyword>
<evidence type="ECO:0000313" key="7">
    <source>
        <dbReference type="Proteomes" id="UP000019384"/>
    </source>
</evidence>
<dbReference type="HOGENOM" id="CLU_002633_1_0_1"/>
<reference evidence="6" key="2">
    <citation type="submission" date="2014-02" db="EMBL/GenBank/DDBJ databases">
        <title>Complete DNA sequence of /Kuraishia capsulata/ illustrates novel genomic features among budding yeasts (/Saccharomycotina/).</title>
        <authorList>
            <person name="Morales L."/>
            <person name="Noel B."/>
            <person name="Porcel B."/>
            <person name="Marcet-Houben M."/>
            <person name="Hullo M-F."/>
            <person name="Sacerdot C."/>
            <person name="Tekaia F."/>
            <person name="Leh-Louis V."/>
            <person name="Despons L."/>
            <person name="Khanna V."/>
            <person name="Aury J-M."/>
            <person name="Barbe V."/>
            <person name="Couloux A."/>
            <person name="Labadie K."/>
            <person name="Pelletier E."/>
            <person name="Souciet J-L."/>
            <person name="Boekhout T."/>
            <person name="Gabaldon T."/>
            <person name="Wincker P."/>
            <person name="Dujon B."/>
        </authorList>
    </citation>
    <scope>NUCLEOTIDE SEQUENCE</scope>
    <source>
        <strain evidence="6">CBS 1993</strain>
    </source>
</reference>
<keyword evidence="7" id="KW-1185">Reference proteome</keyword>
<proteinExistence type="predicted"/>
<dbReference type="SUPFAM" id="SSF48371">
    <property type="entry name" value="ARM repeat"/>
    <property type="match status" value="2"/>
</dbReference>
<evidence type="ECO:0000259" key="4">
    <source>
        <dbReference type="Pfam" id="PF02854"/>
    </source>
</evidence>
<dbReference type="GO" id="GO:0000184">
    <property type="term" value="P:nuclear-transcribed mRNA catabolic process, nonsense-mediated decay"/>
    <property type="evidence" value="ECO:0007669"/>
    <property type="project" value="InterPro"/>
</dbReference>
<dbReference type="InterPro" id="IPR016024">
    <property type="entry name" value="ARM-type_fold"/>
</dbReference>
<dbReference type="InterPro" id="IPR003890">
    <property type="entry name" value="MIF4G-like_typ-3"/>
</dbReference>
<dbReference type="Pfam" id="PF04050">
    <property type="entry name" value="Upf2"/>
    <property type="match status" value="1"/>
</dbReference>
<keyword evidence="3" id="KW-0175">Coiled coil</keyword>
<organism evidence="6 7">
    <name type="scientific">Kuraishia capsulata CBS 1993</name>
    <dbReference type="NCBI Taxonomy" id="1382522"/>
    <lineage>
        <taxon>Eukaryota</taxon>
        <taxon>Fungi</taxon>
        <taxon>Dikarya</taxon>
        <taxon>Ascomycota</taxon>
        <taxon>Saccharomycotina</taxon>
        <taxon>Pichiomycetes</taxon>
        <taxon>Pichiales</taxon>
        <taxon>Pichiaceae</taxon>
        <taxon>Kuraishia</taxon>
    </lineage>
</organism>
<sequence length="972" mass="111395">MSEEFDLRREKLLELNVAAWDGDLYEPEGPIDASLKKNSGFLKKVRTNLNKEGEASLIQDIKSLSLTRYLPELTSVVAEALTKCSRNADVYAAVEVVSLLHRRFGAQFTNNLTLYLLHGIANPSERDAVLSETDEEARLARQRILGRLLMEFYTCGVIRDDMDISKSDLPDFVTKRKDSDGLIMVVVLKEVLSYSLKSGVTIPFATGFLKKFVGYLEADDNRFLQNKVKLQILKAFRIYTNAIWVRAEYHNISVQRLKKKIAKISIRIGKVPEEETIELKENTDKFETFKTGADTLMKLLEMPVPEYSVVVEEEEVPEVDEETQKKIWDNDVDRKFYTVLPDMRDTFSDEVLATTTSDASEITDGKGKAMDKILMKFDSCKSGEDVDRISVQFWKAGLNNNRSKMRLSHHFLSVTSFSQVPYFVRFAAINREFLPNLIEDIVAVVDKNLRGQLTHAGLNLLIVNFFCEMVLFKLVPIHILFHKIRFLIKHLYIPSNLDFLFTVFDRCGQILLYDPLYKSKTEEMVEMMTTSCQSDSITPNDRLALSSLLLGLRPPTLNNPETKKRARSTEEQFIRHLVRTEYNGDNISEVYSQLASLDWNDAKKAKMFVETLRLMFTKPHKINYNNIQNLANLLHLIPSKPLRVYVVDSVVESIVRSLEVNDVRENRVRLAYIKYFAALFNTGEVTSATFNSILYKLVYLGHPDNSPSVNHPTEIDSPDDYFRIHLVSLLLTATDLTRLKGTKYEKSLTTFYSFFDYYTFTKEQPIPLETSFKLAEMRDDPNVKFSRSANLEKSIQRLQAAMSHNGLGSSELDEEDAREAVDAESADMEDEALKAQEQAHKAALDLYERDKLAKEQIEKAKNSLEARNQRAEEEMEREFENMMLEESSRSQSAKVRVELPTVATSQRNVEGMNRTGVKFTLVSRNNKKQATTRDIVLPEDSKFASAMVEKTLMKQKEQEVLRRVALNSLDYT</sequence>
<feature type="coiled-coil region" evidence="3">
    <location>
        <begin position="818"/>
        <end position="888"/>
    </location>
</feature>
<dbReference type="AlphaFoldDB" id="W6MP19"/>
<evidence type="ECO:0000256" key="1">
    <source>
        <dbReference type="ARBA" id="ARBA00004496"/>
    </source>
</evidence>
<dbReference type="EMBL" id="HG793127">
    <property type="protein sequence ID" value="CDK26822.1"/>
    <property type="molecule type" value="Genomic_DNA"/>
</dbReference>
<dbReference type="PANTHER" id="PTHR12839">
    <property type="entry name" value="NONSENSE-MEDIATED MRNA DECAY PROTEIN 2 UP-FRAMESHIFT SUPPRESSOR 2"/>
    <property type="match status" value="1"/>
</dbReference>
<dbReference type="Gene3D" id="1.25.40.180">
    <property type="match status" value="2"/>
</dbReference>
<feature type="domain" description="MIF4G" evidence="4">
    <location>
        <begin position="580"/>
        <end position="774"/>
    </location>
</feature>
<dbReference type="Pfam" id="PF02854">
    <property type="entry name" value="MIF4G"/>
    <property type="match status" value="1"/>
</dbReference>
<name>W6MP19_9ASCO</name>
<dbReference type="STRING" id="1382522.W6MP19"/>
<evidence type="ECO:0000256" key="2">
    <source>
        <dbReference type="ARBA" id="ARBA00022490"/>
    </source>
</evidence>
<dbReference type="GO" id="GO:0035145">
    <property type="term" value="C:exon-exon junction complex"/>
    <property type="evidence" value="ECO:0007669"/>
    <property type="project" value="TreeGrafter"/>
</dbReference>
<dbReference type="PANTHER" id="PTHR12839:SF7">
    <property type="entry name" value="REGULATOR OF NONSENSE TRANSCRIPTS 2"/>
    <property type="match status" value="1"/>
</dbReference>
<dbReference type="InterPro" id="IPR007193">
    <property type="entry name" value="Upf2/Nmd2_C"/>
</dbReference>
<feature type="domain" description="Up-frameshift suppressor 2 C-terminal" evidence="5">
    <location>
        <begin position="862"/>
        <end position="967"/>
    </location>
</feature>